<dbReference type="NCBIfam" id="TIGR00254">
    <property type="entry name" value="GGDEF"/>
    <property type="match status" value="1"/>
</dbReference>
<dbReference type="InterPro" id="IPR052155">
    <property type="entry name" value="Biofilm_reg_signaling"/>
</dbReference>
<dbReference type="SMART" id="SM00267">
    <property type="entry name" value="GGDEF"/>
    <property type="match status" value="1"/>
</dbReference>
<name>A0ABX1QXZ2_9ALTE</name>
<dbReference type="CDD" id="cd01948">
    <property type="entry name" value="EAL"/>
    <property type="match status" value="1"/>
</dbReference>
<dbReference type="Pfam" id="PF00563">
    <property type="entry name" value="EAL"/>
    <property type="match status" value="1"/>
</dbReference>
<organism evidence="5 6">
    <name type="scientific">Alteromonas ponticola</name>
    <dbReference type="NCBI Taxonomy" id="2720613"/>
    <lineage>
        <taxon>Bacteria</taxon>
        <taxon>Pseudomonadati</taxon>
        <taxon>Pseudomonadota</taxon>
        <taxon>Gammaproteobacteria</taxon>
        <taxon>Alteromonadales</taxon>
        <taxon>Alteromonadaceae</taxon>
        <taxon>Alteromonas/Salinimonas group</taxon>
        <taxon>Alteromonas</taxon>
    </lineage>
</organism>
<feature type="transmembrane region" description="Helical" evidence="2">
    <location>
        <begin position="113"/>
        <end position="129"/>
    </location>
</feature>
<dbReference type="InterPro" id="IPR029787">
    <property type="entry name" value="Nucleotide_cyclase"/>
</dbReference>
<dbReference type="Pfam" id="PF00990">
    <property type="entry name" value="GGDEF"/>
    <property type="match status" value="1"/>
</dbReference>
<dbReference type="SUPFAM" id="SSF55073">
    <property type="entry name" value="Nucleotide cyclase"/>
    <property type="match status" value="1"/>
</dbReference>
<keyword evidence="2" id="KW-0472">Membrane</keyword>
<protein>
    <submittedName>
        <fullName evidence="5">EAL domain-containing protein</fullName>
    </submittedName>
</protein>
<reference evidence="5 6" key="1">
    <citation type="submission" date="2020-03" db="EMBL/GenBank/DDBJ databases">
        <title>Alteromonas ponticola sp. nov., isolated from seawater.</title>
        <authorList>
            <person name="Yoon J.-H."/>
            <person name="Kim Y.-O."/>
        </authorList>
    </citation>
    <scope>NUCLEOTIDE SEQUENCE [LARGE SCALE GENOMIC DNA]</scope>
    <source>
        <strain evidence="5 6">MYP5</strain>
    </source>
</reference>
<dbReference type="PROSITE" id="PS50887">
    <property type="entry name" value="GGDEF"/>
    <property type="match status" value="1"/>
</dbReference>
<accession>A0ABX1QXZ2</accession>
<feature type="domain" description="GGDEF" evidence="4">
    <location>
        <begin position="251"/>
        <end position="382"/>
    </location>
</feature>
<evidence type="ECO:0000313" key="5">
    <source>
        <dbReference type="EMBL" id="NMH59090.1"/>
    </source>
</evidence>
<dbReference type="EMBL" id="JAATNW010000002">
    <property type="protein sequence ID" value="NMH59090.1"/>
    <property type="molecule type" value="Genomic_DNA"/>
</dbReference>
<dbReference type="SUPFAM" id="SSF141868">
    <property type="entry name" value="EAL domain-like"/>
    <property type="match status" value="1"/>
</dbReference>
<dbReference type="CDD" id="cd01949">
    <property type="entry name" value="GGDEF"/>
    <property type="match status" value="1"/>
</dbReference>
<dbReference type="PANTHER" id="PTHR44757:SF2">
    <property type="entry name" value="BIOFILM ARCHITECTURE MAINTENANCE PROTEIN MBAA"/>
    <property type="match status" value="1"/>
</dbReference>
<evidence type="ECO:0000259" key="4">
    <source>
        <dbReference type="PROSITE" id="PS50887"/>
    </source>
</evidence>
<dbReference type="Proteomes" id="UP000709336">
    <property type="component" value="Unassembled WGS sequence"/>
</dbReference>
<feature type="domain" description="EAL" evidence="3">
    <location>
        <begin position="391"/>
        <end position="640"/>
    </location>
</feature>
<evidence type="ECO:0000256" key="1">
    <source>
        <dbReference type="SAM" id="Coils"/>
    </source>
</evidence>
<comment type="caution">
    <text evidence="5">The sequence shown here is derived from an EMBL/GenBank/DDBJ whole genome shotgun (WGS) entry which is preliminary data.</text>
</comment>
<dbReference type="InterPro" id="IPR001633">
    <property type="entry name" value="EAL_dom"/>
</dbReference>
<gene>
    <name evidence="5" type="ORF">HCJ96_03525</name>
</gene>
<dbReference type="InterPro" id="IPR035919">
    <property type="entry name" value="EAL_sf"/>
</dbReference>
<feature type="transmembrane region" description="Helical" evidence="2">
    <location>
        <begin position="88"/>
        <end position="107"/>
    </location>
</feature>
<keyword evidence="1" id="KW-0175">Coiled coil</keyword>
<feature type="transmembrane region" description="Helical" evidence="2">
    <location>
        <begin position="20"/>
        <end position="38"/>
    </location>
</feature>
<keyword evidence="6" id="KW-1185">Reference proteome</keyword>
<dbReference type="InterPro" id="IPR043128">
    <property type="entry name" value="Rev_trsase/Diguanyl_cyclase"/>
</dbReference>
<dbReference type="Gene3D" id="3.30.70.270">
    <property type="match status" value="1"/>
</dbReference>
<evidence type="ECO:0000256" key="2">
    <source>
        <dbReference type="SAM" id="Phobius"/>
    </source>
</evidence>
<evidence type="ECO:0000259" key="3">
    <source>
        <dbReference type="PROSITE" id="PS50883"/>
    </source>
</evidence>
<feature type="coiled-coil region" evidence="1">
    <location>
        <begin position="171"/>
        <end position="209"/>
    </location>
</feature>
<dbReference type="Gene3D" id="3.20.20.450">
    <property type="entry name" value="EAL domain"/>
    <property type="match status" value="1"/>
</dbReference>
<dbReference type="PANTHER" id="PTHR44757">
    <property type="entry name" value="DIGUANYLATE CYCLASE DGCP"/>
    <property type="match status" value="1"/>
</dbReference>
<proteinExistence type="predicted"/>
<sequence>MTVLAMGCLVFGFDNPEIYYLKLNFWFALLVIVVIRLADTLYWRFSLQGTEYDPEIPLLRFAAGAVANIVVWSAYVSVLYYHMGTMEIMTTLVVISAMAGGAATILAPSRLLVSLYCTLLILPVSILALTDMRSEFNIIGFLGIAYWLLLFSISLKSSAFFTQAIEIKKVNESLIGQLKMERNEVARANEALRITNEKLDESNSTLEEQVLKRTDDIHRLSHRDPLTELLNRAGFTRHLESILKTTRKLENSLAVLFVDLDGFKQVNDSLGHQVGDKVLIEVAARLKRFCETDHLARWGGDEFVMALPYANRDTAVAVAQAARSGITIPIFVEENQIILDATIGIATFPEHGDSASILIQEADVTMYEQKRIQPGTVGVFNAQLYDALKEEQALREGLRYAISRRELSVVYQPIINGGDNSVWAAEALLRWTFNDEPIRPDIFIPIAEKIGLIHEIGDWVLNRACIDAAQWSFGKEVAVSVNVSVIQLMDDNFIGALDRALKSAGLAPEKLHLEITESVFADNREKVQMQVNSIKSRNVQISIDDFGTGFSSLSQLQTLDFDHIKIDRAFVQNLEEGSDTIIRATLLIAKEFGYKTIGEGIETLDHAERLTRMGVDFLQGYYYARPLPVRELATWFEQHQQ</sequence>
<feature type="transmembrane region" description="Helical" evidence="2">
    <location>
        <begin position="58"/>
        <end position="81"/>
    </location>
</feature>
<feature type="transmembrane region" description="Helical" evidence="2">
    <location>
        <begin position="136"/>
        <end position="155"/>
    </location>
</feature>
<dbReference type="SMART" id="SM00052">
    <property type="entry name" value="EAL"/>
    <property type="match status" value="1"/>
</dbReference>
<keyword evidence="2" id="KW-0812">Transmembrane</keyword>
<keyword evidence="2" id="KW-1133">Transmembrane helix</keyword>
<dbReference type="InterPro" id="IPR000160">
    <property type="entry name" value="GGDEF_dom"/>
</dbReference>
<dbReference type="PROSITE" id="PS50883">
    <property type="entry name" value="EAL"/>
    <property type="match status" value="1"/>
</dbReference>
<evidence type="ECO:0000313" key="6">
    <source>
        <dbReference type="Proteomes" id="UP000709336"/>
    </source>
</evidence>